<organism evidence="4 5">
    <name type="scientific">Rhynchospora pubera</name>
    <dbReference type="NCBI Taxonomy" id="906938"/>
    <lineage>
        <taxon>Eukaryota</taxon>
        <taxon>Viridiplantae</taxon>
        <taxon>Streptophyta</taxon>
        <taxon>Embryophyta</taxon>
        <taxon>Tracheophyta</taxon>
        <taxon>Spermatophyta</taxon>
        <taxon>Magnoliopsida</taxon>
        <taxon>Liliopsida</taxon>
        <taxon>Poales</taxon>
        <taxon>Cyperaceae</taxon>
        <taxon>Cyperoideae</taxon>
        <taxon>Rhynchosporeae</taxon>
        <taxon>Rhynchospora</taxon>
    </lineage>
</organism>
<evidence type="ECO:0000313" key="5">
    <source>
        <dbReference type="Proteomes" id="UP001140206"/>
    </source>
</evidence>
<feature type="signal peptide" evidence="2">
    <location>
        <begin position="1"/>
        <end position="16"/>
    </location>
</feature>
<keyword evidence="1" id="KW-0472">Membrane</keyword>
<keyword evidence="5" id="KW-1185">Reference proteome</keyword>
<feature type="chain" id="PRO_5043967300" evidence="2">
    <location>
        <begin position="17"/>
        <end position="502"/>
    </location>
</feature>
<sequence length="502" mass="56313">MASIISILLSILGSMAQSLINFLIPPPPTKICGSEGGPPITAKRIQLKDGRYLAYAEYGVEKAHAKFNVIFCHGFTGTRLDTFNASQDLMEELGVYIVGFDRAGYGESDPDPNRSVQSTALDIEELADALGFGPKFYLIGHSIGGHAVWGAIKYIPDRIAAAVLTAPVINYRWPRFPKKLSREVYRKQQLGDQWSLRIAYYMPSILHWWSEQSWLPTSTAIKGTTHRPNKKDAVITKSKLDDGSFEKRIYRASQQGKYESFYREMKVMFGKWEFDPMDLTEPPFPVHIFQGAEDGLVPVTLQRYLADQLSWINYHELPGTGHNFNAVPGLGNEFLDPSLSAGPPIQINVSSINLLAVAKLGCGWKFIHVSFSITKQKLATQRGIQDPRHGNLVGGSFDPTDLPPPAFPLSCDKGIKTYFKSLSHDISSRVIHNLHAFSFFLFFFLLLRKQRQNLHSNNHLENSHDIFKLPRLVTPTARDNAILLCLSALMLSTELFTEITNQ</sequence>
<dbReference type="PANTHER" id="PTHR45763:SF54">
    <property type="entry name" value="HYDROLASE, ALPHA_BETA FOLD FAMILY PROTEIN, EXPRESSED"/>
    <property type="match status" value="1"/>
</dbReference>
<accession>A0AAV8E7Q6</accession>
<evidence type="ECO:0000256" key="2">
    <source>
        <dbReference type="SAM" id="SignalP"/>
    </source>
</evidence>
<dbReference type="FunFam" id="3.40.50.1820:FF:000270">
    <property type="entry name" value="Alpha/beta-Hydrolases superfamily protein"/>
    <property type="match status" value="1"/>
</dbReference>
<dbReference type="Gene3D" id="3.40.50.1820">
    <property type="entry name" value="alpha/beta hydrolase"/>
    <property type="match status" value="1"/>
</dbReference>
<keyword evidence="1" id="KW-1133">Transmembrane helix</keyword>
<name>A0AAV8E7Q6_9POAL</name>
<protein>
    <submittedName>
        <fullName evidence="4">Alpha/beta-Hydrolases superfamily protein</fullName>
    </submittedName>
</protein>
<dbReference type="PANTHER" id="PTHR45763">
    <property type="entry name" value="HYDROLASE, ALPHA/BETA FOLD FAMILY PROTEIN, EXPRESSED-RELATED"/>
    <property type="match status" value="1"/>
</dbReference>
<dbReference type="AlphaFoldDB" id="A0AAV8E7Q6"/>
<evidence type="ECO:0000313" key="4">
    <source>
        <dbReference type="EMBL" id="KAJ4777343.1"/>
    </source>
</evidence>
<dbReference type="InterPro" id="IPR029058">
    <property type="entry name" value="AB_hydrolase_fold"/>
</dbReference>
<keyword evidence="1" id="KW-0812">Transmembrane</keyword>
<dbReference type="Proteomes" id="UP001140206">
    <property type="component" value="Chromosome 3"/>
</dbReference>
<dbReference type="SUPFAM" id="SSF53474">
    <property type="entry name" value="alpha/beta-Hydrolases"/>
    <property type="match status" value="1"/>
</dbReference>
<keyword evidence="2" id="KW-0732">Signal</keyword>
<feature type="domain" description="AB hydrolase-1" evidence="3">
    <location>
        <begin position="69"/>
        <end position="324"/>
    </location>
</feature>
<gene>
    <name evidence="4" type="ORF">LUZ62_061600</name>
</gene>
<dbReference type="EMBL" id="JAMFTS010000003">
    <property type="protein sequence ID" value="KAJ4777343.1"/>
    <property type="molecule type" value="Genomic_DNA"/>
</dbReference>
<proteinExistence type="predicted"/>
<dbReference type="Pfam" id="PF00561">
    <property type="entry name" value="Abhydrolase_1"/>
    <property type="match status" value="1"/>
</dbReference>
<reference evidence="4" key="1">
    <citation type="submission" date="2022-08" db="EMBL/GenBank/DDBJ databases">
        <authorList>
            <person name="Marques A."/>
        </authorList>
    </citation>
    <scope>NUCLEOTIDE SEQUENCE</scope>
    <source>
        <strain evidence="4">RhyPub2mFocal</strain>
        <tissue evidence="4">Leaves</tissue>
    </source>
</reference>
<feature type="transmembrane region" description="Helical" evidence="1">
    <location>
        <begin position="430"/>
        <end position="447"/>
    </location>
</feature>
<evidence type="ECO:0000256" key="1">
    <source>
        <dbReference type="SAM" id="Phobius"/>
    </source>
</evidence>
<comment type="caution">
    <text evidence="4">The sequence shown here is derived from an EMBL/GenBank/DDBJ whole genome shotgun (WGS) entry which is preliminary data.</text>
</comment>
<dbReference type="InterPro" id="IPR000073">
    <property type="entry name" value="AB_hydrolase_1"/>
</dbReference>
<evidence type="ECO:0000259" key="3">
    <source>
        <dbReference type="Pfam" id="PF00561"/>
    </source>
</evidence>